<dbReference type="PANTHER" id="PTHR43297">
    <property type="entry name" value="OLIGOPEPTIDE TRANSPORT ATP-BINDING PROTEIN APPD"/>
    <property type="match status" value="1"/>
</dbReference>
<dbReference type="InterPro" id="IPR003439">
    <property type="entry name" value="ABC_transporter-like_ATP-bd"/>
</dbReference>
<evidence type="ECO:0000256" key="1">
    <source>
        <dbReference type="ARBA" id="ARBA00004202"/>
    </source>
</evidence>
<keyword evidence="3" id="KW-0813">Transport</keyword>
<dbReference type="NCBIfam" id="TIGR01727">
    <property type="entry name" value="oligo_HPY"/>
    <property type="match status" value="1"/>
</dbReference>
<dbReference type="SMART" id="SM00382">
    <property type="entry name" value="AAA"/>
    <property type="match status" value="1"/>
</dbReference>
<dbReference type="GO" id="GO:0016887">
    <property type="term" value="F:ATP hydrolysis activity"/>
    <property type="evidence" value="ECO:0007669"/>
    <property type="project" value="InterPro"/>
</dbReference>
<dbReference type="PROSITE" id="PS00211">
    <property type="entry name" value="ABC_TRANSPORTER_1"/>
    <property type="match status" value="1"/>
</dbReference>
<evidence type="ECO:0000256" key="6">
    <source>
        <dbReference type="ARBA" id="ARBA00022840"/>
    </source>
</evidence>
<dbReference type="PROSITE" id="PS50893">
    <property type="entry name" value="ABC_TRANSPORTER_2"/>
    <property type="match status" value="1"/>
</dbReference>
<keyword evidence="7" id="KW-0472">Membrane</keyword>
<feature type="domain" description="ABC transporter" evidence="8">
    <location>
        <begin position="5"/>
        <end position="256"/>
    </location>
</feature>
<evidence type="ECO:0000256" key="3">
    <source>
        <dbReference type="ARBA" id="ARBA00022448"/>
    </source>
</evidence>
<gene>
    <name evidence="9" type="ORF">SAMN04488137_0237</name>
</gene>
<dbReference type="SUPFAM" id="SSF52540">
    <property type="entry name" value="P-loop containing nucleoside triphosphate hydrolases"/>
    <property type="match status" value="1"/>
</dbReference>
<reference evidence="10" key="1">
    <citation type="submission" date="2016-10" db="EMBL/GenBank/DDBJ databases">
        <authorList>
            <person name="Varghese N."/>
            <person name="Submissions S."/>
        </authorList>
    </citation>
    <scope>NUCLEOTIDE SEQUENCE [LARGE SCALE GENOMIC DNA]</scope>
    <source>
        <strain evidence="10">CGMCC 1.6854</strain>
    </source>
</reference>
<dbReference type="Gene3D" id="3.40.50.300">
    <property type="entry name" value="P-loop containing nucleotide triphosphate hydrolases"/>
    <property type="match status" value="1"/>
</dbReference>
<dbReference type="Pfam" id="PF08352">
    <property type="entry name" value="oligo_HPY"/>
    <property type="match status" value="1"/>
</dbReference>
<dbReference type="AlphaFoldDB" id="A0A1G9TDZ4"/>
<keyword evidence="5" id="KW-0547">Nucleotide-binding</keyword>
<sequence length="339" mass="36952">MAQLLEVDQLKVSFRSHGGEVQAVRGVSFNIGHGEVLAVVGESGCGKSVTAQAIMKLLPKRGCRIKQGSIHFDGKDLLKLSGKEMKQIKGSQISMVFQDPMTSLNPTMKIGIQIAEGIIKHKGLNKTQAKARALELLKLAGIPNPESRYNQYPHELSGGMRQRVLIAIALACDPKLLIADEPTTALDVTIQAQILDLMKDLQHKFGTSIMLITHDLGVVAEMAQNVIVMYAGIVVESGTVADILERPKHPYTMGLLNSLPNYEEGEKERLIPIEGSPPDLYDPPKGCPFAARCEFAMEICVGELPEPFAVNDGHHSRCWLNDPRAPKVTEFAAAGRDES</sequence>
<dbReference type="InterPro" id="IPR017871">
    <property type="entry name" value="ABC_transporter-like_CS"/>
</dbReference>
<dbReference type="InterPro" id="IPR050388">
    <property type="entry name" value="ABC_Ni/Peptide_Import"/>
</dbReference>
<organism evidence="9 10">
    <name type="scientific">Fictibacillus solisalsi</name>
    <dbReference type="NCBI Taxonomy" id="459525"/>
    <lineage>
        <taxon>Bacteria</taxon>
        <taxon>Bacillati</taxon>
        <taxon>Bacillota</taxon>
        <taxon>Bacilli</taxon>
        <taxon>Bacillales</taxon>
        <taxon>Fictibacillaceae</taxon>
        <taxon>Fictibacillus</taxon>
    </lineage>
</organism>
<dbReference type="InterPro" id="IPR027417">
    <property type="entry name" value="P-loop_NTPase"/>
</dbReference>
<evidence type="ECO:0000313" key="10">
    <source>
        <dbReference type="Proteomes" id="UP000199544"/>
    </source>
</evidence>
<dbReference type="FunFam" id="3.40.50.300:FF:000016">
    <property type="entry name" value="Oligopeptide ABC transporter ATP-binding component"/>
    <property type="match status" value="1"/>
</dbReference>
<dbReference type="OrthoDB" id="9802264at2"/>
<dbReference type="CDD" id="cd03257">
    <property type="entry name" value="ABC_NikE_OppD_transporters"/>
    <property type="match status" value="1"/>
</dbReference>
<dbReference type="InterPro" id="IPR003593">
    <property type="entry name" value="AAA+_ATPase"/>
</dbReference>
<evidence type="ECO:0000256" key="7">
    <source>
        <dbReference type="ARBA" id="ARBA00023136"/>
    </source>
</evidence>
<dbReference type="Pfam" id="PF00005">
    <property type="entry name" value="ABC_tran"/>
    <property type="match status" value="1"/>
</dbReference>
<evidence type="ECO:0000313" key="9">
    <source>
        <dbReference type="EMBL" id="SDM45969.1"/>
    </source>
</evidence>
<protein>
    <submittedName>
        <fullName evidence="9">Oligopeptide transport system ATP-binding protein</fullName>
    </submittedName>
</protein>
<dbReference type="STRING" id="459525.SAMN04488137_0237"/>
<proteinExistence type="inferred from homology"/>
<dbReference type="EMBL" id="FNHW01000001">
    <property type="protein sequence ID" value="SDM45969.1"/>
    <property type="molecule type" value="Genomic_DNA"/>
</dbReference>
<comment type="subcellular location">
    <subcellularLocation>
        <location evidence="1">Cell membrane</location>
        <topology evidence="1">Peripheral membrane protein</topology>
    </subcellularLocation>
</comment>
<dbReference type="RefSeq" id="WP_090231930.1">
    <property type="nucleotide sequence ID" value="NZ_FNHW01000001.1"/>
</dbReference>
<evidence type="ECO:0000259" key="8">
    <source>
        <dbReference type="PROSITE" id="PS50893"/>
    </source>
</evidence>
<name>A0A1G9TDZ4_9BACL</name>
<dbReference type="GO" id="GO:0005524">
    <property type="term" value="F:ATP binding"/>
    <property type="evidence" value="ECO:0007669"/>
    <property type="project" value="UniProtKB-KW"/>
</dbReference>
<keyword evidence="4" id="KW-1003">Cell membrane</keyword>
<dbReference type="Proteomes" id="UP000199544">
    <property type="component" value="Unassembled WGS sequence"/>
</dbReference>
<evidence type="ECO:0000256" key="2">
    <source>
        <dbReference type="ARBA" id="ARBA00005417"/>
    </source>
</evidence>
<evidence type="ECO:0000256" key="4">
    <source>
        <dbReference type="ARBA" id="ARBA00022475"/>
    </source>
</evidence>
<dbReference type="PANTHER" id="PTHR43297:SF2">
    <property type="entry name" value="DIPEPTIDE TRANSPORT ATP-BINDING PROTEIN DPPD"/>
    <property type="match status" value="1"/>
</dbReference>
<accession>A0A1G9TDZ4</accession>
<comment type="similarity">
    <text evidence="2">Belongs to the ABC transporter superfamily.</text>
</comment>
<dbReference type="GO" id="GO:0005886">
    <property type="term" value="C:plasma membrane"/>
    <property type="evidence" value="ECO:0007669"/>
    <property type="project" value="UniProtKB-SubCell"/>
</dbReference>
<evidence type="ECO:0000256" key="5">
    <source>
        <dbReference type="ARBA" id="ARBA00022741"/>
    </source>
</evidence>
<dbReference type="InterPro" id="IPR013563">
    <property type="entry name" value="Oligopep_ABC_C"/>
</dbReference>
<dbReference type="GO" id="GO:0015833">
    <property type="term" value="P:peptide transport"/>
    <property type="evidence" value="ECO:0007669"/>
    <property type="project" value="InterPro"/>
</dbReference>
<keyword evidence="10" id="KW-1185">Reference proteome</keyword>
<keyword evidence="6 9" id="KW-0067">ATP-binding</keyword>